<comment type="caution">
    <text evidence="2">The sequence shown here is derived from an EMBL/GenBank/DDBJ whole genome shotgun (WGS) entry which is preliminary data.</text>
</comment>
<dbReference type="AlphaFoldDB" id="A0A328VFP9"/>
<dbReference type="InterPro" id="IPR002937">
    <property type="entry name" value="Amino_oxidase"/>
</dbReference>
<dbReference type="EMBL" id="MCIF01000002">
    <property type="protein sequence ID" value="RAQ95749.1"/>
    <property type="molecule type" value="Genomic_DNA"/>
</dbReference>
<dbReference type="SUPFAM" id="SSF51905">
    <property type="entry name" value="FAD/NAD(P)-binding domain"/>
    <property type="match status" value="1"/>
</dbReference>
<dbReference type="PANTHER" id="PTHR16128">
    <property type="entry name" value="FAD/NAD(P)-BINDING OXIDOREDUCTASE FAMILY PROTEIN"/>
    <property type="match status" value="1"/>
</dbReference>
<dbReference type="Proteomes" id="UP000248706">
    <property type="component" value="Unassembled WGS sequence"/>
</dbReference>
<gene>
    <name evidence="2" type="ORF">A4R35_09400</name>
</gene>
<dbReference type="Pfam" id="PF13450">
    <property type="entry name" value="NAD_binding_8"/>
    <property type="match status" value="1"/>
</dbReference>
<name>A0A328VFP9_9CHLR</name>
<accession>A0A328VFP9</accession>
<sequence>MESWPATKGESEREQSAEVAVIGAGVSGLAAAHMLRDHELQVALYEREERVGGRATTRARAGFCFDPGAQYIHGNAPVSDALLLQRFATSELVSIAKPVWTFDSQNRIREGDPRQNALPRWTYRHGLLTLAELMARELTVYTHCEIARLAYMRPGWRLFSATGQVVAEVPAVLVTLPAPEAAALMAASELPPGLQQALLAELGRARYRPLLSLALAWPRKALPPTPYYALVNSDKTHPISWLAREEEKSPERVPPAWTLLIVQLAPDYSRAHWSWDDQALATATTTLVSALLGQQLPAPHFYDVQRWPLALPEPERLLDAETLHRVSAPYGLFFSGDAFTGGRVHLALRQGQESALRLLASRR</sequence>
<dbReference type="PRINTS" id="PR00419">
    <property type="entry name" value="ADXRDTASE"/>
</dbReference>
<dbReference type="GO" id="GO:0016491">
    <property type="term" value="F:oxidoreductase activity"/>
    <property type="evidence" value="ECO:0007669"/>
    <property type="project" value="InterPro"/>
</dbReference>
<evidence type="ECO:0000259" key="1">
    <source>
        <dbReference type="Pfam" id="PF01593"/>
    </source>
</evidence>
<feature type="domain" description="Amine oxidase" evidence="1">
    <location>
        <begin position="116"/>
        <end position="358"/>
    </location>
</feature>
<keyword evidence="3" id="KW-1185">Reference proteome</keyword>
<dbReference type="PANTHER" id="PTHR16128:SF5">
    <property type="entry name" value="FAD_NAD(P)-BINDING OXIDOREDUCTASE FAMILY PROTEIN"/>
    <property type="match status" value="1"/>
</dbReference>
<dbReference type="RefSeq" id="WP_112428758.1">
    <property type="nucleotide sequence ID" value="NZ_MCIF01000002.1"/>
</dbReference>
<dbReference type="OrthoDB" id="5792777at2"/>
<reference evidence="2 3" key="1">
    <citation type="submission" date="2016-08" db="EMBL/GenBank/DDBJ databases">
        <title>Analysis of Carbohydrate Active Enzymes in Thermogemmatispora T81 Reveals Carbohydrate Degradation Ability.</title>
        <authorList>
            <person name="Tomazini A."/>
            <person name="Lal S."/>
            <person name="Stott M."/>
            <person name="Henrissat B."/>
            <person name="Polikarpov I."/>
            <person name="Sparling R."/>
            <person name="Levin D.B."/>
        </authorList>
    </citation>
    <scope>NUCLEOTIDE SEQUENCE [LARGE SCALE GENOMIC DNA]</scope>
    <source>
        <strain evidence="2 3">T81</strain>
    </source>
</reference>
<evidence type="ECO:0000313" key="3">
    <source>
        <dbReference type="Proteomes" id="UP000248706"/>
    </source>
</evidence>
<evidence type="ECO:0000313" key="2">
    <source>
        <dbReference type="EMBL" id="RAQ95749.1"/>
    </source>
</evidence>
<dbReference type="Pfam" id="PF01593">
    <property type="entry name" value="Amino_oxidase"/>
    <property type="match status" value="1"/>
</dbReference>
<dbReference type="Gene3D" id="3.50.50.60">
    <property type="entry name" value="FAD/NAD(P)-binding domain"/>
    <property type="match status" value="1"/>
</dbReference>
<organism evidence="2 3">
    <name type="scientific">Thermogemmatispora tikiterensis</name>
    <dbReference type="NCBI Taxonomy" id="1825093"/>
    <lineage>
        <taxon>Bacteria</taxon>
        <taxon>Bacillati</taxon>
        <taxon>Chloroflexota</taxon>
        <taxon>Ktedonobacteria</taxon>
        <taxon>Thermogemmatisporales</taxon>
        <taxon>Thermogemmatisporaceae</taxon>
        <taxon>Thermogemmatispora</taxon>
    </lineage>
</organism>
<proteinExistence type="predicted"/>
<protein>
    <recommendedName>
        <fullName evidence="1">Amine oxidase domain-containing protein</fullName>
    </recommendedName>
</protein>
<dbReference type="InterPro" id="IPR036188">
    <property type="entry name" value="FAD/NAD-bd_sf"/>
</dbReference>
<dbReference type="Gene3D" id="3.90.660.10">
    <property type="match status" value="1"/>
</dbReference>